<accession>A0A915DBT9</accession>
<evidence type="ECO:0000313" key="3">
    <source>
        <dbReference type="Proteomes" id="UP000887574"/>
    </source>
</evidence>
<reference evidence="4" key="1">
    <citation type="submission" date="2022-11" db="UniProtKB">
        <authorList>
            <consortium name="WormBaseParasite"/>
        </authorList>
    </citation>
    <scope>IDENTIFICATION</scope>
</reference>
<dbReference type="WBParaSite" id="jg17990">
    <property type="protein sequence ID" value="jg17990"/>
    <property type="gene ID" value="jg17990"/>
</dbReference>
<dbReference type="SMART" id="SM00225">
    <property type="entry name" value="BTB"/>
    <property type="match status" value="1"/>
</dbReference>
<dbReference type="SUPFAM" id="SSF54695">
    <property type="entry name" value="POZ domain"/>
    <property type="match status" value="1"/>
</dbReference>
<feature type="domain" description="BTB" evidence="2">
    <location>
        <begin position="100"/>
        <end position="178"/>
    </location>
</feature>
<dbReference type="GO" id="GO:0050804">
    <property type="term" value="P:modulation of chemical synaptic transmission"/>
    <property type="evidence" value="ECO:0007669"/>
    <property type="project" value="TreeGrafter"/>
</dbReference>
<dbReference type="Pfam" id="PF00651">
    <property type="entry name" value="BTB"/>
    <property type="match status" value="1"/>
</dbReference>
<evidence type="ECO:0000256" key="1">
    <source>
        <dbReference type="SAM" id="MobiDB-lite"/>
    </source>
</evidence>
<dbReference type="GO" id="GO:0008344">
    <property type="term" value="P:adult locomotory behavior"/>
    <property type="evidence" value="ECO:0007669"/>
    <property type="project" value="TreeGrafter"/>
</dbReference>
<dbReference type="GO" id="GO:0005737">
    <property type="term" value="C:cytoplasm"/>
    <property type="evidence" value="ECO:0007669"/>
    <property type="project" value="TreeGrafter"/>
</dbReference>
<sequence length="311" mass="35468">MFFSKIGSSPQIDMDPSNFATGNFSSSSSSRKSSSSSSAEVCHELDKIKTLVPTFNAFQVVKKASKTSEPDRPWFDDNDKKATNRLLQQISSLHLNEEMSDVEFVVDGRHFPAHRLILATRCKYFKAIGTIDFKANDCDLNIELLGFAHKYGLLELQDLLVAHLESCLSAESVYSILSAAMLYSIKQLVDQCVDYCQKHMLHFLESKCFPSCCFHVLQEVLNRINWSSSENQLALAIICWIRANPEHAEDMRELMRKKANLELMEINSQIHLFKRLDIVDGTLLRAPATEDTFGKEEKKERMPESIYCFNF</sequence>
<dbReference type="Proteomes" id="UP000887574">
    <property type="component" value="Unplaced"/>
</dbReference>
<organism evidence="3 4">
    <name type="scientific">Ditylenchus dipsaci</name>
    <dbReference type="NCBI Taxonomy" id="166011"/>
    <lineage>
        <taxon>Eukaryota</taxon>
        <taxon>Metazoa</taxon>
        <taxon>Ecdysozoa</taxon>
        <taxon>Nematoda</taxon>
        <taxon>Chromadorea</taxon>
        <taxon>Rhabditida</taxon>
        <taxon>Tylenchina</taxon>
        <taxon>Tylenchomorpha</taxon>
        <taxon>Sphaerularioidea</taxon>
        <taxon>Anguinidae</taxon>
        <taxon>Anguininae</taxon>
        <taxon>Ditylenchus</taxon>
    </lineage>
</organism>
<keyword evidence="3" id="KW-1185">Reference proteome</keyword>
<dbReference type="GO" id="GO:0048512">
    <property type="term" value="P:circadian behavior"/>
    <property type="evidence" value="ECO:0007669"/>
    <property type="project" value="TreeGrafter"/>
</dbReference>
<feature type="compositionally biased region" description="Low complexity" evidence="1">
    <location>
        <begin position="25"/>
        <end position="37"/>
    </location>
</feature>
<dbReference type="InterPro" id="IPR000210">
    <property type="entry name" value="BTB/POZ_dom"/>
</dbReference>
<dbReference type="AlphaFoldDB" id="A0A915DBT9"/>
<name>A0A915DBT9_9BILA</name>
<feature type="region of interest" description="Disordered" evidence="1">
    <location>
        <begin position="1"/>
        <end position="37"/>
    </location>
</feature>
<feature type="compositionally biased region" description="Polar residues" evidence="1">
    <location>
        <begin position="1"/>
        <end position="11"/>
    </location>
</feature>
<dbReference type="PROSITE" id="PS50097">
    <property type="entry name" value="BTB"/>
    <property type="match status" value="1"/>
</dbReference>
<evidence type="ECO:0000259" key="2">
    <source>
        <dbReference type="PROSITE" id="PS50097"/>
    </source>
</evidence>
<proteinExistence type="predicted"/>
<dbReference type="InterPro" id="IPR011333">
    <property type="entry name" value="SKP1/BTB/POZ_sf"/>
</dbReference>
<protein>
    <submittedName>
        <fullName evidence="4">BTB domain-containing protein</fullName>
    </submittedName>
</protein>
<dbReference type="Gene3D" id="3.30.710.10">
    <property type="entry name" value="Potassium Channel Kv1.1, Chain A"/>
    <property type="match status" value="2"/>
</dbReference>
<dbReference type="InterPro" id="IPR052407">
    <property type="entry name" value="BTB_POZ_domain_cont_9"/>
</dbReference>
<dbReference type="PANTHER" id="PTHR46306:SF1">
    <property type="entry name" value="BTB_POZ DOMAIN-CONTAINING PROTEIN 9"/>
    <property type="match status" value="1"/>
</dbReference>
<dbReference type="PANTHER" id="PTHR46306">
    <property type="entry name" value="BTB/POZ DOMAIN-CONTAINING PROTEIN 9"/>
    <property type="match status" value="1"/>
</dbReference>
<evidence type="ECO:0000313" key="4">
    <source>
        <dbReference type="WBParaSite" id="jg17990"/>
    </source>
</evidence>